<dbReference type="InterPro" id="IPR040322">
    <property type="entry name" value="TROVE2"/>
</dbReference>
<gene>
    <name evidence="2" type="ORF">M9458_003316</name>
</gene>
<dbReference type="SUPFAM" id="SSF53300">
    <property type="entry name" value="vWA-like"/>
    <property type="match status" value="1"/>
</dbReference>
<sequence length="50" mass="5258">KSGVFSKLIVCGLIANSLSIADPEDSGMLDICGFDSQAVDVIRNFALDVI</sequence>
<feature type="non-terminal residue" evidence="2">
    <location>
        <position position="1"/>
    </location>
</feature>
<dbReference type="PANTHER" id="PTHR14202:SF0">
    <property type="entry name" value="RNA-BINDING PROTEIN RO60"/>
    <property type="match status" value="1"/>
</dbReference>
<evidence type="ECO:0000313" key="3">
    <source>
        <dbReference type="Proteomes" id="UP001529510"/>
    </source>
</evidence>
<protein>
    <recommendedName>
        <fullName evidence="1">RNA-binding protein RO60 vWA domain-containing protein</fullName>
    </recommendedName>
</protein>
<keyword evidence="3" id="KW-1185">Reference proteome</keyword>
<feature type="domain" description="RNA-binding protein RO60 vWA" evidence="1">
    <location>
        <begin position="2"/>
        <end position="46"/>
    </location>
</feature>
<accession>A0ABD0RNP5</accession>
<dbReference type="InterPro" id="IPR036465">
    <property type="entry name" value="vWFA_dom_sf"/>
</dbReference>
<dbReference type="InterPro" id="IPR056800">
    <property type="entry name" value="vWA_Ro60"/>
</dbReference>
<dbReference type="AlphaFoldDB" id="A0ABD0RNP5"/>
<dbReference type="Gene3D" id="3.40.50.410">
    <property type="entry name" value="von Willebrand factor, type A domain"/>
    <property type="match status" value="1"/>
</dbReference>
<reference evidence="2 3" key="1">
    <citation type="submission" date="2024-05" db="EMBL/GenBank/DDBJ databases">
        <title>Genome sequencing and assembly of Indian major carp, Cirrhinus mrigala (Hamilton, 1822).</title>
        <authorList>
            <person name="Mohindra V."/>
            <person name="Chowdhury L.M."/>
            <person name="Lal K."/>
            <person name="Jena J.K."/>
        </authorList>
    </citation>
    <scope>NUCLEOTIDE SEQUENCE [LARGE SCALE GENOMIC DNA]</scope>
    <source>
        <strain evidence="2">CM1030</strain>
        <tissue evidence="2">Blood</tissue>
    </source>
</reference>
<evidence type="ECO:0000259" key="1">
    <source>
        <dbReference type="Pfam" id="PF25045"/>
    </source>
</evidence>
<comment type="caution">
    <text evidence="2">The sequence shown here is derived from an EMBL/GenBank/DDBJ whole genome shotgun (WGS) entry which is preliminary data.</text>
</comment>
<organism evidence="2 3">
    <name type="scientific">Cirrhinus mrigala</name>
    <name type="common">Mrigala</name>
    <dbReference type="NCBI Taxonomy" id="683832"/>
    <lineage>
        <taxon>Eukaryota</taxon>
        <taxon>Metazoa</taxon>
        <taxon>Chordata</taxon>
        <taxon>Craniata</taxon>
        <taxon>Vertebrata</taxon>
        <taxon>Euteleostomi</taxon>
        <taxon>Actinopterygii</taxon>
        <taxon>Neopterygii</taxon>
        <taxon>Teleostei</taxon>
        <taxon>Ostariophysi</taxon>
        <taxon>Cypriniformes</taxon>
        <taxon>Cyprinidae</taxon>
        <taxon>Labeoninae</taxon>
        <taxon>Labeonini</taxon>
        <taxon>Cirrhinus</taxon>
    </lineage>
</organism>
<dbReference type="EMBL" id="JAMKFB020000002">
    <property type="protein sequence ID" value="KAL0200129.1"/>
    <property type="molecule type" value="Genomic_DNA"/>
</dbReference>
<dbReference type="Pfam" id="PF25045">
    <property type="entry name" value="vWA_Ro60"/>
    <property type="match status" value="1"/>
</dbReference>
<dbReference type="PANTHER" id="PTHR14202">
    <property type="entry name" value="60 KDA RIBONUCLEOPROTEIN SSA/RO"/>
    <property type="match status" value="1"/>
</dbReference>
<name>A0ABD0RNP5_CIRMR</name>
<evidence type="ECO:0000313" key="2">
    <source>
        <dbReference type="EMBL" id="KAL0200129.1"/>
    </source>
</evidence>
<proteinExistence type="predicted"/>
<dbReference type="Proteomes" id="UP001529510">
    <property type="component" value="Unassembled WGS sequence"/>
</dbReference>